<dbReference type="InterPro" id="IPR037522">
    <property type="entry name" value="HD_GYP_dom"/>
</dbReference>
<dbReference type="KEGG" id="aia:AWH56_001725"/>
<reference evidence="2 3" key="1">
    <citation type="journal article" date="2017" name="Genome Announc.">
        <title>Draft Genome Sequences of Four Alkaliphilic Bacteria Belonging to the Anaerobacillus Genus.</title>
        <authorList>
            <person name="Bassil N.M."/>
            <person name="Lloyd J.R."/>
        </authorList>
    </citation>
    <scope>NUCLEOTIDE SEQUENCE [LARGE SCALE GENOMIC DNA]</scope>
    <source>
        <strain evidence="2 3">NB2006</strain>
    </source>
</reference>
<dbReference type="Proteomes" id="UP000180175">
    <property type="component" value="Chromosome"/>
</dbReference>
<dbReference type="CDD" id="cd00077">
    <property type="entry name" value="HDc"/>
    <property type="match status" value="1"/>
</dbReference>
<keyword evidence="3" id="KW-1185">Reference proteome</keyword>
<sequence>MEEVLEISFDLVGKVLEQDIISEFGVLLLKKGAVLTESNIILLRNHDYKNVNVSEIVTFEKLYLKNIEQIKELFTDVNKIKEISIENWFEENAKFFQFILKNPSLTEEIYNINNVEDSLFRHSANVGIIAVILGKILGYSNKNLKLLWKMGVFHDIGKMKLSEELLHNQDNLEENEMSEYKKHAYYGWNILREVNDIDVNILNAVKQHHEKIDGTGYPKGLKVDEIPLLVQMISVANLVDKLSNSQGKTSIFQVMNYLINETQQNKLNPAIVVPFVRYKYYHYVGKEIILSDARLAKIIFIHDNEPSQPLVHVEESDEYIDLRKFHNLKIVDFS</sequence>
<accession>A0A7S7RBX1</accession>
<dbReference type="SMART" id="SM00471">
    <property type="entry name" value="HDc"/>
    <property type="match status" value="1"/>
</dbReference>
<evidence type="ECO:0000259" key="1">
    <source>
        <dbReference type="PROSITE" id="PS51832"/>
    </source>
</evidence>
<gene>
    <name evidence="2" type="ORF">AWH56_001725</name>
</gene>
<evidence type="ECO:0000313" key="2">
    <source>
        <dbReference type="EMBL" id="QOY36439.1"/>
    </source>
</evidence>
<name>A0A7S7RBX1_9BACI</name>
<dbReference type="EMBL" id="CP063356">
    <property type="protein sequence ID" value="QOY36439.1"/>
    <property type="molecule type" value="Genomic_DNA"/>
</dbReference>
<dbReference type="Gene3D" id="1.10.3210.10">
    <property type="entry name" value="Hypothetical protein af1432"/>
    <property type="match status" value="1"/>
</dbReference>
<reference evidence="2 3" key="2">
    <citation type="journal article" date="2019" name="Int. J. Syst. Evol. Microbiol.">
        <title>Anaerobacillus isosaccharinicus sp. nov., an alkaliphilic bacterium which degrades isosaccharinic acid.</title>
        <authorList>
            <person name="Bassil N.M."/>
            <person name="Lloyd J.R."/>
        </authorList>
    </citation>
    <scope>NUCLEOTIDE SEQUENCE [LARGE SCALE GENOMIC DNA]</scope>
    <source>
        <strain evidence="2 3">NB2006</strain>
    </source>
</reference>
<dbReference type="Pfam" id="PF13487">
    <property type="entry name" value="HD_5"/>
    <property type="match status" value="1"/>
</dbReference>
<dbReference type="RefSeq" id="WP_182080592.1">
    <property type="nucleotide sequence ID" value="NZ_CP063356.2"/>
</dbReference>
<protein>
    <submittedName>
        <fullName evidence="2">HD-GYP domain-containing protein</fullName>
    </submittedName>
</protein>
<dbReference type="InterPro" id="IPR003607">
    <property type="entry name" value="HD/PDEase_dom"/>
</dbReference>
<dbReference type="PANTHER" id="PTHR43155:SF2">
    <property type="entry name" value="CYCLIC DI-GMP PHOSPHODIESTERASE PA4108"/>
    <property type="match status" value="1"/>
</dbReference>
<organism evidence="2 3">
    <name type="scientific">Anaerobacillus isosaccharinicus</name>
    <dbReference type="NCBI Taxonomy" id="1532552"/>
    <lineage>
        <taxon>Bacteria</taxon>
        <taxon>Bacillati</taxon>
        <taxon>Bacillota</taxon>
        <taxon>Bacilli</taxon>
        <taxon>Bacillales</taxon>
        <taxon>Bacillaceae</taxon>
        <taxon>Anaerobacillus</taxon>
    </lineage>
</organism>
<dbReference type="PROSITE" id="PS51832">
    <property type="entry name" value="HD_GYP"/>
    <property type="match status" value="1"/>
</dbReference>
<evidence type="ECO:0000313" key="3">
    <source>
        <dbReference type="Proteomes" id="UP000180175"/>
    </source>
</evidence>
<dbReference type="PANTHER" id="PTHR43155">
    <property type="entry name" value="CYCLIC DI-GMP PHOSPHODIESTERASE PA4108-RELATED"/>
    <property type="match status" value="1"/>
</dbReference>
<dbReference type="NCBIfam" id="TIGR00277">
    <property type="entry name" value="HDIG"/>
    <property type="match status" value="1"/>
</dbReference>
<feature type="domain" description="HD-GYP" evidence="1">
    <location>
        <begin position="97"/>
        <end position="291"/>
    </location>
</feature>
<proteinExistence type="predicted"/>
<dbReference type="AlphaFoldDB" id="A0A7S7RBX1"/>
<dbReference type="InterPro" id="IPR006675">
    <property type="entry name" value="HDIG_dom"/>
</dbReference>
<dbReference type="SUPFAM" id="SSF109604">
    <property type="entry name" value="HD-domain/PDEase-like"/>
    <property type="match status" value="1"/>
</dbReference>